<sequence>MGFQTDKQIHWSYSSVALYPRKWKTFVANRVQEIITLTEPCQWRYVPTADNPADRLSRDYHLWWNGPDWLQQTDSEWQRLSVVVSPEEARGTDPERRTTVVLTTVSSARATNDYRSNQVQPNGEPSSCYCILLAMGRPSEKTLRGSSSLTLLELHEEEKRWVREVQAGAFLIHRIGSDIII</sequence>
<evidence type="ECO:0000313" key="1">
    <source>
        <dbReference type="EMBL" id="KRY44516.1"/>
    </source>
</evidence>
<dbReference type="OrthoDB" id="5872779at2759"/>
<accession>A0A0V1C5B3</accession>
<evidence type="ECO:0000313" key="3">
    <source>
        <dbReference type="Proteomes" id="UP000054653"/>
    </source>
</evidence>
<dbReference type="PANTHER" id="PTHR22955">
    <property type="entry name" value="RETROTRANSPOSON"/>
    <property type="match status" value="1"/>
</dbReference>
<evidence type="ECO:0000313" key="2">
    <source>
        <dbReference type="EMBL" id="KRY44731.1"/>
    </source>
</evidence>
<dbReference type="AlphaFoldDB" id="A0A0V1C5B3"/>
<dbReference type="STRING" id="45882.A0A0V1C5B3"/>
<dbReference type="EMBL" id="JYDI01000493">
    <property type="protein sequence ID" value="KRY44731.1"/>
    <property type="molecule type" value="Genomic_DNA"/>
</dbReference>
<comment type="caution">
    <text evidence="1">The sequence shown here is derived from an EMBL/GenBank/DDBJ whole genome shotgun (WGS) entry which is preliminary data.</text>
</comment>
<keyword evidence="3" id="KW-1185">Reference proteome</keyword>
<dbReference type="Proteomes" id="UP000054653">
    <property type="component" value="Unassembled WGS sequence"/>
</dbReference>
<gene>
    <name evidence="1" type="ORF">T03_10135</name>
    <name evidence="2" type="ORF">T03_2734</name>
</gene>
<name>A0A0V1C5B3_TRIBR</name>
<dbReference type="PANTHER" id="PTHR22955:SF65">
    <property type="entry name" value="INTEGRASE CATALYTIC DOMAIN-CONTAINING PROTEIN"/>
    <property type="match status" value="1"/>
</dbReference>
<protein>
    <submittedName>
        <fullName evidence="1">Uncharacterized protein</fullName>
    </submittedName>
</protein>
<reference evidence="1 3" key="1">
    <citation type="submission" date="2015-01" db="EMBL/GenBank/DDBJ databases">
        <title>Evolution of Trichinella species and genotypes.</title>
        <authorList>
            <person name="Korhonen P.K."/>
            <person name="Edoardo P."/>
            <person name="Giuseppe L.R."/>
            <person name="Gasser R.B."/>
        </authorList>
    </citation>
    <scope>NUCLEOTIDE SEQUENCE [LARGE SCALE GENOMIC DNA]</scope>
    <source>
        <strain evidence="1">ISS120</strain>
    </source>
</reference>
<organism evidence="1 3">
    <name type="scientific">Trichinella britovi</name>
    <name type="common">Parasitic roundworm</name>
    <dbReference type="NCBI Taxonomy" id="45882"/>
    <lineage>
        <taxon>Eukaryota</taxon>
        <taxon>Metazoa</taxon>
        <taxon>Ecdysozoa</taxon>
        <taxon>Nematoda</taxon>
        <taxon>Enoplea</taxon>
        <taxon>Dorylaimia</taxon>
        <taxon>Trichinellida</taxon>
        <taxon>Trichinellidae</taxon>
        <taxon>Trichinella</taxon>
    </lineage>
</organism>
<dbReference type="EMBL" id="JYDI01000562">
    <property type="protein sequence ID" value="KRY44516.1"/>
    <property type="molecule type" value="Genomic_DNA"/>
</dbReference>
<proteinExistence type="predicted"/>